<dbReference type="KEGG" id="sulg:FJR48_06080"/>
<evidence type="ECO:0000256" key="2">
    <source>
        <dbReference type="ARBA" id="ARBA00022692"/>
    </source>
</evidence>
<feature type="transmembrane region" description="Helical" evidence="5">
    <location>
        <begin position="233"/>
        <end position="255"/>
    </location>
</feature>
<dbReference type="SUPFAM" id="SSF141322">
    <property type="entry name" value="NfeD domain-like"/>
    <property type="match status" value="1"/>
</dbReference>
<proteinExistence type="predicted"/>
<keyword evidence="3 5" id="KW-1133">Transmembrane helix</keyword>
<feature type="domain" description="NfeD1b N-terminal" evidence="9">
    <location>
        <begin position="30"/>
        <end position="208"/>
    </location>
</feature>
<dbReference type="Proteomes" id="UP000326944">
    <property type="component" value="Chromosome"/>
</dbReference>
<feature type="domain" description="NfeD integral membrane" evidence="8">
    <location>
        <begin position="241"/>
        <end position="356"/>
    </location>
</feature>
<keyword evidence="6" id="KW-0732">Signal</keyword>
<dbReference type="Pfam" id="PF24961">
    <property type="entry name" value="NfeD_membrane"/>
    <property type="match status" value="1"/>
</dbReference>
<evidence type="ECO:0000256" key="6">
    <source>
        <dbReference type="SAM" id="SignalP"/>
    </source>
</evidence>
<dbReference type="PANTHER" id="PTHR33507:SF4">
    <property type="entry name" value="NODULATION COMPETITIVENESS PROTEIN NFED"/>
    <property type="match status" value="1"/>
</dbReference>
<dbReference type="CDD" id="cd07020">
    <property type="entry name" value="Clp_protease_NfeD_1"/>
    <property type="match status" value="1"/>
</dbReference>
<feature type="domain" description="NfeD-like C-terminal" evidence="7">
    <location>
        <begin position="373"/>
        <end position="428"/>
    </location>
</feature>
<dbReference type="GO" id="GO:0016020">
    <property type="term" value="C:membrane"/>
    <property type="evidence" value="ECO:0007669"/>
    <property type="project" value="UniProtKB-SubCell"/>
</dbReference>
<dbReference type="InterPro" id="IPR002810">
    <property type="entry name" value="NfeD-like_C"/>
</dbReference>
<dbReference type="InterPro" id="IPR056738">
    <property type="entry name" value="NfeD1b_N"/>
</dbReference>
<comment type="subcellular location">
    <subcellularLocation>
        <location evidence="1">Membrane</location>
        <topology evidence="1">Multi-pass membrane protein</topology>
    </subcellularLocation>
</comment>
<name>A0A5P8P155_9BACT</name>
<protein>
    <submittedName>
        <fullName evidence="10">Nodulation protein NfeD</fullName>
    </submittedName>
</protein>
<gene>
    <name evidence="10" type="ORF">FJR48_06080</name>
</gene>
<dbReference type="RefSeq" id="WP_152307260.1">
    <property type="nucleotide sequence ID" value="NZ_CP043617.1"/>
</dbReference>
<dbReference type="InterPro" id="IPR056739">
    <property type="entry name" value="NfeD_membrane"/>
</dbReference>
<dbReference type="AlphaFoldDB" id="A0A5P8P155"/>
<keyword evidence="11" id="KW-1185">Reference proteome</keyword>
<organism evidence="10 11">
    <name type="scientific">Sulfurimonas lithotrophica</name>
    <dbReference type="NCBI Taxonomy" id="2590022"/>
    <lineage>
        <taxon>Bacteria</taxon>
        <taxon>Pseudomonadati</taxon>
        <taxon>Campylobacterota</taxon>
        <taxon>Epsilonproteobacteria</taxon>
        <taxon>Campylobacterales</taxon>
        <taxon>Sulfurimonadaceae</taxon>
        <taxon>Sulfurimonas</taxon>
    </lineage>
</organism>
<keyword evidence="2 5" id="KW-0812">Transmembrane</keyword>
<dbReference type="Gene3D" id="2.40.50.140">
    <property type="entry name" value="Nucleic acid-binding proteins"/>
    <property type="match status" value="1"/>
</dbReference>
<sequence length="431" mass="46461">MKRLLFFLLLITSQLLSSNTTVVSSSIHGAIGPASSNYIKEAMLYAKNQNANIILIELDTPGGLSTSMREIIQEILNSDIPVVTFVYPKGSRAASAGTYILYASHIAAMSPGTNLGAATPVNMMPSAQPKDSNSSKTSTLEKKVINDSMAYIKSLAELNDRNISWALDAVKESKSLSAKDALKYSVIDIIAQDTKDLLKQLDGKTIKVSDTNITLETSNVTILNYEADFKTRLLSIITNPNMAYIFLLIAIYGIFFELMNPGAIVPGVLGAISGVIALYSLNILPFNYAGLLLIILGISFMIAEVFIAGFGILGIGGVISFAFGSVLLFDSQTLGNDISIPLIIAFTLVSFAFFILVMRLFINSRSAKIVSGAEEMIGSIAEVSEVNENNYRVHCHGEVWSATSDSKLDIGQKVEVTNLSGLTLKVKPTKE</sequence>
<dbReference type="InterPro" id="IPR029045">
    <property type="entry name" value="ClpP/crotonase-like_dom_sf"/>
</dbReference>
<evidence type="ECO:0000259" key="9">
    <source>
        <dbReference type="Pfam" id="PF25145"/>
    </source>
</evidence>
<keyword evidence="4 5" id="KW-0472">Membrane</keyword>
<evidence type="ECO:0000313" key="11">
    <source>
        <dbReference type="Proteomes" id="UP000326944"/>
    </source>
</evidence>
<evidence type="ECO:0000313" key="10">
    <source>
        <dbReference type="EMBL" id="QFR49317.1"/>
    </source>
</evidence>
<accession>A0A5P8P155</accession>
<dbReference type="PANTHER" id="PTHR33507">
    <property type="entry name" value="INNER MEMBRANE PROTEIN YBBJ"/>
    <property type="match status" value="1"/>
</dbReference>
<feature type="transmembrane region" description="Helical" evidence="5">
    <location>
        <begin position="310"/>
        <end position="328"/>
    </location>
</feature>
<feature type="transmembrane region" description="Helical" evidence="5">
    <location>
        <begin position="286"/>
        <end position="303"/>
    </location>
</feature>
<dbReference type="SUPFAM" id="SSF52096">
    <property type="entry name" value="ClpP/crotonase"/>
    <property type="match status" value="1"/>
</dbReference>
<feature type="chain" id="PRO_5024926063" evidence="6">
    <location>
        <begin position="18"/>
        <end position="431"/>
    </location>
</feature>
<dbReference type="Pfam" id="PF01957">
    <property type="entry name" value="NfeD"/>
    <property type="match status" value="1"/>
</dbReference>
<dbReference type="OrthoDB" id="5289056at2"/>
<reference evidence="10 11" key="1">
    <citation type="submission" date="2019-09" db="EMBL/GenBank/DDBJ databases">
        <title>Sulfurimonas gotlandica sp. nov., a chemoautotrophic and psychrotolerant epsilonproteobacterium isolated from a pelagic redoxcline, and an emended description of the genus Sulfurimonas.</title>
        <authorList>
            <person name="Wang S."/>
            <person name="Jiang L."/>
            <person name="Shao S."/>
        </authorList>
    </citation>
    <scope>NUCLEOTIDE SEQUENCE [LARGE SCALE GENOMIC DNA]</scope>
    <source>
        <strain evidence="10 11">GYSZ_1</strain>
    </source>
</reference>
<dbReference type="InterPro" id="IPR052165">
    <property type="entry name" value="Membrane_assoc_protease"/>
</dbReference>
<dbReference type="InterPro" id="IPR012340">
    <property type="entry name" value="NA-bd_OB-fold"/>
</dbReference>
<evidence type="ECO:0000256" key="5">
    <source>
        <dbReference type="SAM" id="Phobius"/>
    </source>
</evidence>
<evidence type="ECO:0000256" key="1">
    <source>
        <dbReference type="ARBA" id="ARBA00004141"/>
    </source>
</evidence>
<feature type="signal peptide" evidence="6">
    <location>
        <begin position="1"/>
        <end position="17"/>
    </location>
</feature>
<dbReference type="Pfam" id="PF25145">
    <property type="entry name" value="NfeD1b_N"/>
    <property type="match status" value="1"/>
</dbReference>
<dbReference type="Gene3D" id="3.90.226.10">
    <property type="entry name" value="2-enoyl-CoA Hydratase, Chain A, domain 1"/>
    <property type="match status" value="1"/>
</dbReference>
<evidence type="ECO:0000259" key="8">
    <source>
        <dbReference type="Pfam" id="PF24961"/>
    </source>
</evidence>
<evidence type="ECO:0000259" key="7">
    <source>
        <dbReference type="Pfam" id="PF01957"/>
    </source>
</evidence>
<evidence type="ECO:0000256" key="4">
    <source>
        <dbReference type="ARBA" id="ARBA00023136"/>
    </source>
</evidence>
<dbReference type="FunFam" id="3.90.226.10:FF:000089">
    <property type="entry name" value="Membrane-bound serine protease"/>
    <property type="match status" value="1"/>
</dbReference>
<dbReference type="EMBL" id="CP043617">
    <property type="protein sequence ID" value="QFR49317.1"/>
    <property type="molecule type" value="Genomic_DNA"/>
</dbReference>
<evidence type="ECO:0000256" key="3">
    <source>
        <dbReference type="ARBA" id="ARBA00022989"/>
    </source>
</evidence>
<feature type="transmembrane region" description="Helical" evidence="5">
    <location>
        <begin position="340"/>
        <end position="362"/>
    </location>
</feature>